<evidence type="ECO:0000313" key="6">
    <source>
        <dbReference type="EMBL" id="KAL0356106.1"/>
    </source>
</evidence>
<keyword evidence="4" id="KW-0175">Coiled coil</keyword>
<evidence type="ECO:0000256" key="2">
    <source>
        <dbReference type="ARBA" id="ARBA00022821"/>
    </source>
</evidence>
<evidence type="ECO:0000259" key="5">
    <source>
        <dbReference type="Pfam" id="PF23559"/>
    </source>
</evidence>
<feature type="coiled-coil region" evidence="4">
    <location>
        <begin position="104"/>
        <end position="131"/>
    </location>
</feature>
<keyword evidence="2" id="KW-0611">Plant defense</keyword>
<dbReference type="Pfam" id="PF23559">
    <property type="entry name" value="WHD_DRP"/>
    <property type="match status" value="1"/>
</dbReference>
<dbReference type="InterPro" id="IPR032675">
    <property type="entry name" value="LRR_dom_sf"/>
</dbReference>
<sequence length="625" mass="71461">MAVAAYASLVSLTDVLDNVARRHRLHLDKEQIHSLQQKVQFLQHFLELHSQRISPEMEDLARQLAVVADEADDIIDFHVVNQLRERSQDKARHMAALSSFRQDIDKIIKKIDSITEKLMMVKEERVDVQEQQPIVSVPVGSTALPHREKSTMVGFDELLLQVVDELTRNESNLQILPIIGMGGIDAWIEVPELLKLWICEGFLKPVRGKSLKEAAKEYLKNLVDRNLILIRDWTRSGKIKACGVHDILRELCIRESEREHLICVPKAQEIPISVSREDHVCFLCGHWLNRQNKIHLQEVGVGLQSTTIASPSVCEACSNMYQNLKKLRWVKVFKSVHDESDVTSLVHTKLRYLNVEGYDQIKENRKLIVSGTISILWNLQILDLNYLETTSLADVWEMPKLRHLSVYNGSFPDPVDGQNSTILDNLSTLKIGEFCCSEEVVKRIPNLKKLSVGEWLSGDYSLAQLNQLESLSLCLGNSGLEDIGFPTSLTKLRLLQCRFPWEKMTIIGSSLPNLEVLKLYNAFQGAEWSPIEGEFLRLKVLVIMSEELEQWGAEDIHFPNLQRLYLEDMRRLKEIPLSIGDINTLQSIHLKFCSYSAMNSALEILKDQKEKGNESLQVYMNQKQV</sequence>
<reference evidence="6" key="2">
    <citation type="journal article" date="2024" name="Plant">
        <title>Genomic evolution and insights into agronomic trait innovations of Sesamum species.</title>
        <authorList>
            <person name="Miao H."/>
            <person name="Wang L."/>
            <person name="Qu L."/>
            <person name="Liu H."/>
            <person name="Sun Y."/>
            <person name="Le M."/>
            <person name="Wang Q."/>
            <person name="Wei S."/>
            <person name="Zheng Y."/>
            <person name="Lin W."/>
            <person name="Duan Y."/>
            <person name="Cao H."/>
            <person name="Xiong S."/>
            <person name="Wang X."/>
            <person name="Wei L."/>
            <person name="Li C."/>
            <person name="Ma Q."/>
            <person name="Ju M."/>
            <person name="Zhao R."/>
            <person name="Li G."/>
            <person name="Mu C."/>
            <person name="Tian Q."/>
            <person name="Mei H."/>
            <person name="Zhang T."/>
            <person name="Gao T."/>
            <person name="Zhang H."/>
        </authorList>
    </citation>
    <scope>NUCLEOTIDE SEQUENCE</scope>
    <source>
        <strain evidence="6">G02</strain>
    </source>
</reference>
<dbReference type="GO" id="GO:0006952">
    <property type="term" value="P:defense response"/>
    <property type="evidence" value="ECO:0007669"/>
    <property type="project" value="UniProtKB-KW"/>
</dbReference>
<dbReference type="PANTHER" id="PTHR15140:SF33">
    <property type="entry name" value="LATE BLIGHT RESISTANCE PROTEIN HOMOLOG R1A-3 ISOFORM X1"/>
    <property type="match status" value="1"/>
</dbReference>
<dbReference type="EMBL" id="JACGWJ010000017">
    <property type="protein sequence ID" value="KAL0356106.1"/>
    <property type="molecule type" value="Genomic_DNA"/>
</dbReference>
<organism evidence="6">
    <name type="scientific">Sesamum radiatum</name>
    <name type="common">Black benniseed</name>
    <dbReference type="NCBI Taxonomy" id="300843"/>
    <lineage>
        <taxon>Eukaryota</taxon>
        <taxon>Viridiplantae</taxon>
        <taxon>Streptophyta</taxon>
        <taxon>Embryophyta</taxon>
        <taxon>Tracheophyta</taxon>
        <taxon>Spermatophyta</taxon>
        <taxon>Magnoliopsida</taxon>
        <taxon>eudicotyledons</taxon>
        <taxon>Gunneridae</taxon>
        <taxon>Pentapetalae</taxon>
        <taxon>asterids</taxon>
        <taxon>lamiids</taxon>
        <taxon>Lamiales</taxon>
        <taxon>Pedaliaceae</taxon>
        <taxon>Sesamum</taxon>
    </lineage>
</organism>
<proteinExistence type="predicted"/>
<keyword evidence="3" id="KW-0067">ATP-binding</keyword>
<dbReference type="InterPro" id="IPR036388">
    <property type="entry name" value="WH-like_DNA-bd_sf"/>
</dbReference>
<protein>
    <submittedName>
        <fullName evidence="6">Disease resistance protein RPM1</fullName>
    </submittedName>
</protein>
<accession>A0AAW2PP06</accession>
<name>A0AAW2PP06_SESRA</name>
<dbReference type="Gene3D" id="1.10.10.10">
    <property type="entry name" value="Winged helix-like DNA-binding domain superfamily/Winged helix DNA-binding domain"/>
    <property type="match status" value="1"/>
</dbReference>
<keyword evidence="1" id="KW-0547">Nucleotide-binding</keyword>
<dbReference type="PANTHER" id="PTHR15140">
    <property type="entry name" value="TUBULIN-SPECIFIC CHAPERONE E"/>
    <property type="match status" value="1"/>
</dbReference>
<dbReference type="Gene3D" id="1.20.5.4130">
    <property type="match status" value="1"/>
</dbReference>
<dbReference type="InterPro" id="IPR058922">
    <property type="entry name" value="WHD_DRP"/>
</dbReference>
<comment type="caution">
    <text evidence="6">The sequence shown here is derived from an EMBL/GenBank/DDBJ whole genome shotgun (WGS) entry which is preliminary data.</text>
</comment>
<evidence type="ECO:0000256" key="3">
    <source>
        <dbReference type="ARBA" id="ARBA00022840"/>
    </source>
</evidence>
<feature type="domain" description="Disease resistance protein winged helix" evidence="5">
    <location>
        <begin position="185"/>
        <end position="251"/>
    </location>
</feature>
<reference evidence="6" key="1">
    <citation type="submission" date="2020-06" db="EMBL/GenBank/DDBJ databases">
        <authorList>
            <person name="Li T."/>
            <person name="Hu X."/>
            <person name="Zhang T."/>
            <person name="Song X."/>
            <person name="Zhang H."/>
            <person name="Dai N."/>
            <person name="Sheng W."/>
            <person name="Hou X."/>
            <person name="Wei L."/>
        </authorList>
    </citation>
    <scope>NUCLEOTIDE SEQUENCE</scope>
    <source>
        <strain evidence="6">G02</strain>
        <tissue evidence="6">Leaf</tissue>
    </source>
</reference>
<evidence type="ECO:0000256" key="4">
    <source>
        <dbReference type="SAM" id="Coils"/>
    </source>
</evidence>
<gene>
    <name evidence="6" type="ORF">Sradi_4057500</name>
</gene>
<dbReference type="AlphaFoldDB" id="A0AAW2PP06"/>
<evidence type="ECO:0000256" key="1">
    <source>
        <dbReference type="ARBA" id="ARBA00022741"/>
    </source>
</evidence>
<dbReference type="Gene3D" id="3.80.10.10">
    <property type="entry name" value="Ribonuclease Inhibitor"/>
    <property type="match status" value="1"/>
</dbReference>
<dbReference type="SUPFAM" id="SSF52047">
    <property type="entry name" value="RNI-like"/>
    <property type="match status" value="1"/>
</dbReference>